<keyword evidence="5 10" id="KW-0418">Kinase</keyword>
<dbReference type="PRINTS" id="PR00959">
    <property type="entry name" value="MEVGALKINASE"/>
</dbReference>
<comment type="similarity">
    <text evidence="10">Belongs to the GHMP kinase family. Mevalonate kinase subfamily.</text>
</comment>
<dbReference type="EMBL" id="UFQT01000036">
    <property type="protein sequence ID" value="SSX18356.1"/>
    <property type="molecule type" value="Genomic_DNA"/>
</dbReference>
<dbReference type="GO" id="GO:0006695">
    <property type="term" value="P:cholesterol biosynthetic process"/>
    <property type="evidence" value="ECO:0007669"/>
    <property type="project" value="TreeGrafter"/>
</dbReference>
<keyword evidence="4 10" id="KW-0547">Nucleotide-binding</keyword>
<gene>
    <name evidence="13" type="primary">CSON009353</name>
</gene>
<dbReference type="Pfam" id="PF00288">
    <property type="entry name" value="GHMP_kinases_N"/>
    <property type="match status" value="1"/>
</dbReference>
<evidence type="ECO:0000256" key="6">
    <source>
        <dbReference type="ARBA" id="ARBA00022840"/>
    </source>
</evidence>
<evidence type="ECO:0000256" key="1">
    <source>
        <dbReference type="ARBA" id="ARBA00022490"/>
    </source>
</evidence>
<dbReference type="Pfam" id="PF08544">
    <property type="entry name" value="GHMP_kinases_C"/>
    <property type="match status" value="1"/>
</dbReference>
<protein>
    <recommendedName>
        <fullName evidence="10">Mevalonate kinase</fullName>
        <shortName evidence="10">MK</shortName>
        <ecNumber evidence="10">2.7.1.36</ecNumber>
    </recommendedName>
</protein>
<dbReference type="SUPFAM" id="SSF55060">
    <property type="entry name" value="GHMP Kinase, C-terminal domain"/>
    <property type="match status" value="1"/>
</dbReference>
<keyword evidence="10" id="KW-0756">Sterol biosynthesis</keyword>
<name>A0A336LK83_CULSO</name>
<dbReference type="GO" id="GO:0005524">
    <property type="term" value="F:ATP binding"/>
    <property type="evidence" value="ECO:0007669"/>
    <property type="project" value="UniProtKB-KW"/>
</dbReference>
<dbReference type="Gene3D" id="3.30.70.890">
    <property type="entry name" value="GHMP kinase, C-terminal domain"/>
    <property type="match status" value="1"/>
</dbReference>
<comment type="pathway">
    <text evidence="9 10">Isoprenoid biosynthesis; isopentenyl diphosphate biosynthesis via mevalonate pathway; isopentenyl diphosphate from (R)-mevalonate: step 1/3.</text>
</comment>
<dbReference type="GO" id="GO:0019287">
    <property type="term" value="P:isopentenyl diphosphate biosynthetic process, mevalonate pathway"/>
    <property type="evidence" value="ECO:0007669"/>
    <property type="project" value="UniProtKB-UniPathway"/>
</dbReference>
<dbReference type="InterPro" id="IPR006205">
    <property type="entry name" value="Mev_gal_kin"/>
</dbReference>
<feature type="domain" description="GHMP kinase N-terminal" evidence="11">
    <location>
        <begin position="131"/>
        <end position="224"/>
    </location>
</feature>
<accession>A0A336LK83</accession>
<dbReference type="InterPro" id="IPR014721">
    <property type="entry name" value="Ribsml_uS5_D2-typ_fold_subgr"/>
</dbReference>
<dbReference type="InterPro" id="IPR013750">
    <property type="entry name" value="GHMP_kinase_C_dom"/>
</dbReference>
<comment type="catalytic activity">
    <reaction evidence="10">
        <text>(R)-mevalonate + ATP = (R)-5-phosphomevalonate + ADP + H(+)</text>
        <dbReference type="Rhea" id="RHEA:17065"/>
        <dbReference type="ChEBI" id="CHEBI:15378"/>
        <dbReference type="ChEBI" id="CHEBI:30616"/>
        <dbReference type="ChEBI" id="CHEBI:36464"/>
        <dbReference type="ChEBI" id="CHEBI:58146"/>
        <dbReference type="ChEBI" id="CHEBI:456216"/>
        <dbReference type="EC" id="2.7.1.36"/>
    </reaction>
</comment>
<keyword evidence="10" id="KW-0753">Steroid metabolism</keyword>
<dbReference type="PANTHER" id="PTHR43290:SF2">
    <property type="entry name" value="MEVALONATE KINASE"/>
    <property type="match status" value="1"/>
</dbReference>
<evidence type="ECO:0000256" key="2">
    <source>
        <dbReference type="ARBA" id="ARBA00022516"/>
    </source>
</evidence>
<evidence type="ECO:0000256" key="4">
    <source>
        <dbReference type="ARBA" id="ARBA00022741"/>
    </source>
</evidence>
<keyword evidence="10" id="KW-0752">Steroid biosynthesis</keyword>
<feature type="domain" description="GHMP kinase C-terminal" evidence="12">
    <location>
        <begin position="296"/>
        <end position="357"/>
    </location>
</feature>
<keyword evidence="10" id="KW-1207">Sterol metabolism</keyword>
<keyword evidence="7" id="KW-0460">Magnesium</keyword>
<evidence type="ECO:0000313" key="13">
    <source>
        <dbReference type="EMBL" id="SSX18356.1"/>
    </source>
</evidence>
<dbReference type="InterPro" id="IPR036554">
    <property type="entry name" value="GHMP_kinase_C_sf"/>
</dbReference>
<organism evidence="13">
    <name type="scientific">Culicoides sonorensis</name>
    <name type="common">Biting midge</name>
    <dbReference type="NCBI Taxonomy" id="179676"/>
    <lineage>
        <taxon>Eukaryota</taxon>
        <taxon>Metazoa</taxon>
        <taxon>Ecdysozoa</taxon>
        <taxon>Arthropoda</taxon>
        <taxon>Hexapoda</taxon>
        <taxon>Insecta</taxon>
        <taxon>Pterygota</taxon>
        <taxon>Neoptera</taxon>
        <taxon>Endopterygota</taxon>
        <taxon>Diptera</taxon>
        <taxon>Nematocera</taxon>
        <taxon>Chironomoidea</taxon>
        <taxon>Ceratopogonidae</taxon>
        <taxon>Ceratopogoninae</taxon>
        <taxon>Culicoides</taxon>
        <taxon>Monoculicoides</taxon>
    </lineage>
</organism>
<evidence type="ECO:0000259" key="12">
    <source>
        <dbReference type="Pfam" id="PF08544"/>
    </source>
</evidence>
<dbReference type="NCBIfam" id="TIGR00549">
    <property type="entry name" value="mevalon_kin"/>
    <property type="match status" value="1"/>
</dbReference>
<sequence length="396" mass="43989">MLDRALKFRVSAPGKVILHGEHSVVYGKPALAGPINLRTYFYCKAIDKPCFEINYQNLEYECVITLDNLNLFLKEVNCFNDLEPPMFLYKLREKRDFIYKYVTHEKPVDKICSSIEMAVGVTLYLLNRILKSEGIEVVTKGCKIDINSEISIGAGLGSSASYGVCISAGCYVISQLLKGTVDGKSINEFAFDEKLLTKISKWAFDSEVIMHEKPSGIDNTIATYGDIIKFCKGQEPEKIHLKRPVNIMIVDTAISRSTSRLVAHVAKLQETFPSTLNSIFDAMGNCVDDAVKVLAAEDDEEYEKLASLFTINNNLLRAIDVSHPALEKIFTIAELHGFKAKLTGAGGGGCAIILLPSDYLELNNYANLCDDLTKQHFSWKKTIIGGDGVQFKMIPE</sequence>
<dbReference type="Gene3D" id="3.30.230.10">
    <property type="match status" value="1"/>
</dbReference>
<dbReference type="InterPro" id="IPR020568">
    <property type="entry name" value="Ribosomal_Su5_D2-typ_SF"/>
</dbReference>
<dbReference type="InterPro" id="IPR006204">
    <property type="entry name" value="GHMP_kinase_N_dom"/>
</dbReference>
<evidence type="ECO:0000256" key="10">
    <source>
        <dbReference type="RuleBase" id="RU363087"/>
    </source>
</evidence>
<dbReference type="UniPathway" id="UPA00057">
    <property type="reaction ID" value="UER00098"/>
</dbReference>
<keyword evidence="3 10" id="KW-0808">Transferase</keyword>
<evidence type="ECO:0000256" key="9">
    <source>
        <dbReference type="ARBA" id="ARBA00029438"/>
    </source>
</evidence>
<dbReference type="VEuPathDB" id="VectorBase:CSON009353"/>
<reference evidence="13" key="1">
    <citation type="submission" date="2018-07" db="EMBL/GenBank/DDBJ databases">
        <authorList>
            <person name="Quirk P.G."/>
            <person name="Krulwich T.A."/>
        </authorList>
    </citation>
    <scope>NUCLEOTIDE SEQUENCE</scope>
</reference>
<comment type="subcellular location">
    <subcellularLocation>
        <location evidence="10">Cytoplasm</location>
    </subcellularLocation>
</comment>
<dbReference type="SUPFAM" id="SSF54211">
    <property type="entry name" value="Ribosomal protein S5 domain 2-like"/>
    <property type="match status" value="1"/>
</dbReference>
<keyword evidence="6 10" id="KW-0067">ATP-binding</keyword>
<evidence type="ECO:0000256" key="5">
    <source>
        <dbReference type="ARBA" id="ARBA00022777"/>
    </source>
</evidence>
<dbReference type="EC" id="2.7.1.36" evidence="10"/>
<keyword evidence="8 10" id="KW-0443">Lipid metabolism</keyword>
<evidence type="ECO:0000256" key="7">
    <source>
        <dbReference type="ARBA" id="ARBA00022842"/>
    </source>
</evidence>
<evidence type="ECO:0000256" key="8">
    <source>
        <dbReference type="ARBA" id="ARBA00023098"/>
    </source>
</evidence>
<keyword evidence="1 10" id="KW-0963">Cytoplasm</keyword>
<dbReference type="GO" id="GO:0004496">
    <property type="term" value="F:mevalonate kinase activity"/>
    <property type="evidence" value="ECO:0007669"/>
    <property type="project" value="UniProtKB-EC"/>
</dbReference>
<proteinExistence type="inferred from homology"/>
<dbReference type="AlphaFoldDB" id="A0A336LK83"/>
<evidence type="ECO:0000259" key="11">
    <source>
        <dbReference type="Pfam" id="PF00288"/>
    </source>
</evidence>
<dbReference type="PANTHER" id="PTHR43290">
    <property type="entry name" value="MEVALONATE KINASE"/>
    <property type="match status" value="1"/>
</dbReference>
<keyword evidence="2 10" id="KW-0444">Lipid biosynthesis</keyword>
<evidence type="ECO:0000256" key="3">
    <source>
        <dbReference type="ARBA" id="ARBA00022679"/>
    </source>
</evidence>
<dbReference type="GO" id="GO:0005829">
    <property type="term" value="C:cytosol"/>
    <property type="evidence" value="ECO:0007669"/>
    <property type="project" value="TreeGrafter"/>
</dbReference>